<evidence type="ECO:0000256" key="2">
    <source>
        <dbReference type="ARBA" id="ARBA00022980"/>
    </source>
</evidence>
<protein>
    <submittedName>
        <fullName evidence="4">Ribosomal protein S16</fullName>
    </submittedName>
</protein>
<dbReference type="GO" id="GO:0005739">
    <property type="term" value="C:mitochondrion"/>
    <property type="evidence" value="ECO:0007669"/>
    <property type="project" value="GOC"/>
</dbReference>
<evidence type="ECO:0000313" key="4">
    <source>
        <dbReference type="EMBL" id="AOM66781.1"/>
    </source>
</evidence>
<dbReference type="Gene3D" id="3.30.1320.10">
    <property type="match status" value="1"/>
</dbReference>
<reference evidence="4" key="1">
    <citation type="journal article" date="2016" name="BMC Biol.">
        <title>Parallel evolution of highly conserved plastid genome architecture in red seaweeds and seed plants.</title>
        <authorList>
            <person name="Lee J."/>
            <person name="Cho C.H."/>
            <person name="Park S.I."/>
            <person name="Choi J.W."/>
            <person name="Song H.S."/>
            <person name="West J.A."/>
            <person name="Bhattacharya D."/>
            <person name="Yoon H.S."/>
        </authorList>
    </citation>
    <scope>NUCLEOTIDE SEQUENCE</scope>
</reference>
<proteinExistence type="inferred from homology"/>
<dbReference type="InterPro" id="IPR020592">
    <property type="entry name" value="Ribosomal_bS16_CS"/>
</dbReference>
<gene>
    <name evidence="4" type="primary">rps16</name>
    <name evidence="4" type="ORF">Eryt_113</name>
</gene>
<dbReference type="PANTHER" id="PTHR12919:SF20">
    <property type="entry name" value="SMALL RIBOSOMAL SUBUNIT PROTEIN BS16M"/>
    <property type="match status" value="1"/>
</dbReference>
<dbReference type="RefSeq" id="YP_009297438.1">
    <property type="nucleotide sequence ID" value="NC_031176.2"/>
</dbReference>
<dbReference type="InterPro" id="IPR023803">
    <property type="entry name" value="Ribosomal_bS16_dom_sf"/>
</dbReference>
<dbReference type="EMBL" id="KX284721">
    <property type="protein sequence ID" value="AOM66781.1"/>
    <property type="molecule type" value="Genomic_DNA"/>
</dbReference>
<evidence type="ECO:0000256" key="1">
    <source>
        <dbReference type="ARBA" id="ARBA00006668"/>
    </source>
</evidence>
<dbReference type="HAMAP" id="MF_00385">
    <property type="entry name" value="Ribosomal_bS16"/>
    <property type="match status" value="1"/>
</dbReference>
<dbReference type="InterPro" id="IPR000307">
    <property type="entry name" value="Ribosomal_bS16"/>
</dbReference>
<dbReference type="GO" id="GO:0015935">
    <property type="term" value="C:small ribosomal subunit"/>
    <property type="evidence" value="ECO:0007669"/>
    <property type="project" value="TreeGrafter"/>
</dbReference>
<organism evidence="4">
    <name type="scientific">Erythrotrichia carnea</name>
    <dbReference type="NCBI Taxonomy" id="35151"/>
    <lineage>
        <taxon>Eukaryota</taxon>
        <taxon>Rhodophyta</taxon>
        <taxon>Compsopogonophyceae</taxon>
        <taxon>Erythropeltidales</taxon>
        <taxon>Erythrotrichiaceae</taxon>
        <taxon>Erythrotrichia</taxon>
    </lineage>
</organism>
<evidence type="ECO:0000256" key="3">
    <source>
        <dbReference type="ARBA" id="ARBA00023274"/>
    </source>
</evidence>
<geneLocation type="plastid" evidence="4"/>
<comment type="similarity">
    <text evidence="1">Belongs to the bacterial ribosomal protein bS16 family.</text>
</comment>
<reference evidence="4" key="2">
    <citation type="submission" date="2017-07" db="EMBL/GenBank/DDBJ databases">
        <authorList>
            <person name="Sun Z.S."/>
            <person name="Albrecht U."/>
            <person name="Echele G."/>
            <person name="Lee C.C."/>
        </authorList>
    </citation>
    <scope>NUCLEOTIDE SEQUENCE</scope>
</reference>
<keyword evidence="2 4" id="KW-0689">Ribosomal protein</keyword>
<accession>A0A1C9CEG3</accession>
<name>A0A1C9CEG3_9RHOD</name>
<dbReference type="AlphaFoldDB" id="A0A1C9CEG3"/>
<sequence length="77" mass="8879">MIKIRLKRFGRKKLASYRIVVIKSSARRNGRPIQEVGFYNPMTKEIRLDNTSISKWLNCGAQPTSTVKDMLLKAKII</sequence>
<keyword evidence="4" id="KW-0934">Plastid</keyword>
<dbReference type="PANTHER" id="PTHR12919">
    <property type="entry name" value="30S RIBOSOMAL PROTEIN S16"/>
    <property type="match status" value="1"/>
</dbReference>
<dbReference type="NCBIfam" id="TIGR00002">
    <property type="entry name" value="S16"/>
    <property type="match status" value="1"/>
</dbReference>
<dbReference type="GeneID" id="29073955"/>
<keyword evidence="3" id="KW-0687">Ribonucleoprotein</keyword>
<dbReference type="SUPFAM" id="SSF54565">
    <property type="entry name" value="Ribosomal protein S16"/>
    <property type="match status" value="1"/>
</dbReference>
<dbReference type="Pfam" id="PF00886">
    <property type="entry name" value="Ribosomal_S16"/>
    <property type="match status" value="1"/>
</dbReference>
<dbReference type="GO" id="GO:0032543">
    <property type="term" value="P:mitochondrial translation"/>
    <property type="evidence" value="ECO:0007669"/>
    <property type="project" value="TreeGrafter"/>
</dbReference>
<dbReference type="PROSITE" id="PS00732">
    <property type="entry name" value="RIBOSOMAL_S16"/>
    <property type="match status" value="1"/>
</dbReference>
<dbReference type="GO" id="GO:0003735">
    <property type="term" value="F:structural constituent of ribosome"/>
    <property type="evidence" value="ECO:0007669"/>
    <property type="project" value="InterPro"/>
</dbReference>